<feature type="region of interest" description="Disordered" evidence="12">
    <location>
        <begin position="1610"/>
        <end position="1640"/>
    </location>
</feature>
<dbReference type="GO" id="GO:0006355">
    <property type="term" value="P:regulation of DNA-templated transcription"/>
    <property type="evidence" value="ECO:0007669"/>
    <property type="project" value="UniProtKB-ARBA"/>
</dbReference>
<dbReference type="FunFam" id="1.10.10.60:FF:000324">
    <property type="entry name" value="Transcription factor MYB3R-2"/>
    <property type="match status" value="1"/>
</dbReference>
<evidence type="ECO:0000256" key="12">
    <source>
        <dbReference type="SAM" id="MobiDB-lite"/>
    </source>
</evidence>
<dbReference type="Gene3D" id="1.10.10.60">
    <property type="entry name" value="Homeodomain-like"/>
    <property type="match status" value="3"/>
</dbReference>
<keyword evidence="6" id="KW-0653">Protein transport</keyword>
<evidence type="ECO:0000259" key="16">
    <source>
        <dbReference type="PROSITE" id="PS51294"/>
    </source>
</evidence>
<dbReference type="Gene3D" id="1.25.40.90">
    <property type="match status" value="1"/>
</dbReference>
<evidence type="ECO:0000256" key="11">
    <source>
        <dbReference type="ARBA" id="ARBA00023242"/>
    </source>
</evidence>
<dbReference type="GO" id="GO:0003677">
    <property type="term" value="F:DNA binding"/>
    <property type="evidence" value="ECO:0007669"/>
    <property type="project" value="UniProtKB-KW"/>
</dbReference>
<dbReference type="eggNOG" id="KOG1087">
    <property type="taxonomic scope" value="Eukaryota"/>
</dbReference>
<feature type="domain" description="GAT" evidence="15">
    <location>
        <begin position="1170"/>
        <end position="1258"/>
    </location>
</feature>
<evidence type="ECO:0000256" key="8">
    <source>
        <dbReference type="ARBA" id="ARBA00023125"/>
    </source>
</evidence>
<feature type="region of interest" description="Disordered" evidence="12">
    <location>
        <begin position="1275"/>
        <end position="1302"/>
    </location>
</feature>
<keyword evidence="11" id="KW-0539">Nucleus</keyword>
<dbReference type="Gene3D" id="1.20.58.160">
    <property type="match status" value="1"/>
</dbReference>
<accession>A0A0D3BLR9</accession>
<organism evidence="17 18">
    <name type="scientific">Brassica oleracea var. oleracea</name>
    <dbReference type="NCBI Taxonomy" id="109376"/>
    <lineage>
        <taxon>Eukaryota</taxon>
        <taxon>Viridiplantae</taxon>
        <taxon>Streptophyta</taxon>
        <taxon>Embryophyta</taxon>
        <taxon>Tracheophyta</taxon>
        <taxon>Spermatophyta</taxon>
        <taxon>Magnoliopsida</taxon>
        <taxon>eudicotyledons</taxon>
        <taxon>Gunneridae</taxon>
        <taxon>Pentapetalae</taxon>
        <taxon>rosids</taxon>
        <taxon>malvids</taxon>
        <taxon>Brassicales</taxon>
        <taxon>Brassicaceae</taxon>
        <taxon>Brassiceae</taxon>
        <taxon>Brassica</taxon>
    </lineage>
</organism>
<dbReference type="InterPro" id="IPR038425">
    <property type="entry name" value="GAT_sf"/>
</dbReference>
<evidence type="ECO:0000256" key="4">
    <source>
        <dbReference type="ARBA" id="ARBA00022448"/>
    </source>
</evidence>
<evidence type="ECO:0000256" key="7">
    <source>
        <dbReference type="ARBA" id="ARBA00023015"/>
    </source>
</evidence>
<feature type="domain" description="VHS" evidence="14">
    <location>
        <begin position="998"/>
        <end position="1127"/>
    </location>
</feature>
<sequence>MKAPTNLPQDGTQKGSHGRTCGPARRSTKGQWTPEEDQVLCKAVERFQGKNWKKIAECFKDRTDVQCLHRWQKVLNPDLVKGPWSKEEDNTIIALVEKYGPTKWSTICQHLPGRIGKQCRERWHNHLNPAINKNAWTQEEELTLIRAHQIYGNKWADLMKFLPGRSDNSIKNHWNSSVKKKLDSYYASGLLDQFQSSPLIALQNRSIASSSSWTPSSGDEGKFTPGADAEESECSQASTVFSCSQTTNDLLDEVKPTDEEFHIPELPSGKEQQISNSPSHAESSKKYQNQTEVRTTTATEDHLQGDCPQLLTHNMHGEGRNEACQDLQNSVRLSDQPSSPNSDTDIHPQPQTLITDEECCMVLFPNNMKDSDTSFGEQGQNMVEPQKANRSHANEIGNIPALSWHPSNSEGRAGQSSVPLLYSDMKDSLLLRNDSNDTIQGCHLLGATALERKTDTNDGFIDADGLVTSHGIDDNDGIPEQQDLSYIPKDSLKLVPLNNFSSPARVKKIHFPIDDKPTEKDKGTLCYEPPRFPSADIPFFSCDLAPSSSDLRQEYSPFGIRQLMISSMSCTTPLRLWDSPCHDKTPDVMLKDAGKSFSGAPSILKKRHRDLLAPVLDRRKGKMVKSAEASSLAKDFSRLDVMLDDGDDNNKGASSSEAKEDPKETLESGVVTSAKIDQETRRSLVYHNDVEMKLSSPDKTGFRPDNEVNTVAKDPLNQHEKSVGTIPTGEISSELPFTTDSIPLSAFAEINTNTAESSLDIIENYSIFDGTPFKKLLDTPSPWKSPLLFGSFSQSPNLPPEITFEDIGCFMSPGERSYDAIGLMKHLSEHTATAYADALEVLGNDTPETIIKKRQMNRSIQGKENQLWPHDQLENRSQVECRALDFSDCVTPGKAKTLTCNKINRRHKEDHRRRNENNHPVKIHSLLIRQVKSARKQIGVASLAIHRQRLNLYVAAEGPPQDIRREHDSQADDGASEDDEAKESHDRAKMVNAMVERATSEMLIGPDWAMNLEICDILNSDPVQAKDVVKGVKKRIGSRNPKTQLLALTLLETMVKNCGDMVHMHVAEKGVIHEMVRIAKKKPDFHVKEKILVLIDTWQEAFGGPRARYPQYYAGYQELLRAGAVFPQRSERSAPVFTPPQTQPLTSYPPNLRNAAGPANDLPEPSAEPDFPTLSLSEIQNAKGIMDVLAEMLSALEPGNKEDLKQEVMVDLVEQCRTYKQRVVHLINSTSDESLLCQGLALNDDLQRVLTSYEAIASGKPGTFVQIEKPKSETGKSLVDVDGPLIDTGDSSNHANEATSKSGNGVLNQLALQAPPVANGSANSKIDLLSGDDLALVPVGPPQPASPIASDQNALALIDMFSDNASSPSIATAPTGNSAPQSSPLTPQLHQQPTSQAGEVGLQQSNGFSPQAGYSQFEQQPSYGQGASSPWNSQPANQMQQPQQPSYGSQDSMAFPPPPWEAQHQDFSPTADSGSPFSPQMHQTQVAFTHAQQYPQMPQTSQPVNNGPYPQMPQTGQLVNNGNPYPQMPQTAGGMYMQQPMPNQAHQALGQGYPSQQQQQQMMMAQYYAQQQQQQAYGNQMGGYGYGYNQQQQQGSSPYLDQQMYGLSMRDQTSHHVPSSSSSTTSYLPPMKPKNKPEDKLFGDLVDISKFKPTTKPTSGRAGTI</sequence>
<keyword evidence="18" id="KW-1185">Reference proteome</keyword>
<proteinExistence type="inferred from homology"/>
<feature type="region of interest" description="Disordered" evidence="12">
    <location>
        <begin position="208"/>
        <end position="231"/>
    </location>
</feature>
<feature type="compositionally biased region" description="Polar residues" evidence="12">
    <location>
        <begin position="1367"/>
        <end position="1432"/>
    </location>
</feature>
<feature type="region of interest" description="Disordered" evidence="12">
    <location>
        <begin position="643"/>
        <end position="674"/>
    </location>
</feature>
<evidence type="ECO:0000313" key="17">
    <source>
        <dbReference type="EnsemblPlants" id="Bo3g171130.1"/>
    </source>
</evidence>
<protein>
    <submittedName>
        <fullName evidence="17">Uncharacterized protein</fullName>
    </submittedName>
</protein>
<dbReference type="GO" id="GO:0043328">
    <property type="term" value="P:protein transport to vacuole involved in ubiquitin-dependent protein catabolic process via the multivesicular body sorting pathway"/>
    <property type="evidence" value="ECO:0007669"/>
    <property type="project" value="InterPro"/>
</dbReference>
<dbReference type="EnsemblPlants" id="Bo3g171130.1">
    <property type="protein sequence ID" value="Bo3g171130.1"/>
    <property type="gene ID" value="Bo3g171130"/>
</dbReference>
<dbReference type="FunFam" id="1.10.10.60:FF:000016">
    <property type="entry name" value="Transcriptional activator Myb isoform A"/>
    <property type="match status" value="1"/>
</dbReference>
<name>A0A0D3BLR9_BRAOL</name>
<dbReference type="SUPFAM" id="SSF48464">
    <property type="entry name" value="ENTH/VHS domain"/>
    <property type="match status" value="1"/>
</dbReference>
<dbReference type="Pfam" id="PF03127">
    <property type="entry name" value="GAT"/>
    <property type="match status" value="1"/>
</dbReference>
<keyword evidence="4" id="KW-0813">Transport</keyword>
<comment type="similarity">
    <text evidence="3">Belongs to the TOM1 family.</text>
</comment>
<dbReference type="STRING" id="109376.A0A0D3BLR9"/>
<evidence type="ECO:0000256" key="10">
    <source>
        <dbReference type="ARBA" id="ARBA00023163"/>
    </source>
</evidence>
<dbReference type="Gramene" id="Bo3g171130.1">
    <property type="protein sequence ID" value="Bo3g171130.1"/>
    <property type="gene ID" value="Bo3g171130"/>
</dbReference>
<feature type="compositionally biased region" description="Polar residues" evidence="12">
    <location>
        <begin position="1465"/>
        <end position="1480"/>
    </location>
</feature>
<feature type="region of interest" description="Disordered" evidence="12">
    <location>
        <begin position="1367"/>
        <end position="1480"/>
    </location>
</feature>
<feature type="compositionally biased region" description="Polar residues" evidence="12">
    <location>
        <begin position="1"/>
        <end position="15"/>
    </location>
</feature>
<dbReference type="PROSITE" id="PS50909">
    <property type="entry name" value="GAT"/>
    <property type="match status" value="1"/>
</dbReference>
<dbReference type="SUPFAM" id="SSF46689">
    <property type="entry name" value="Homeodomain-like"/>
    <property type="match status" value="2"/>
</dbReference>
<feature type="compositionally biased region" description="Low complexity" evidence="12">
    <location>
        <begin position="208"/>
        <end position="217"/>
    </location>
</feature>
<dbReference type="InterPro" id="IPR002014">
    <property type="entry name" value="VHS_dom"/>
</dbReference>
<dbReference type="PANTHER" id="PTHR45898:SF4">
    <property type="entry name" value="TARGET OF MYB PROTEIN 1"/>
    <property type="match status" value="1"/>
</dbReference>
<feature type="region of interest" description="Disordered" evidence="12">
    <location>
        <begin position="956"/>
        <end position="987"/>
    </location>
</feature>
<evidence type="ECO:0000256" key="3">
    <source>
        <dbReference type="ARBA" id="ARBA00007708"/>
    </source>
</evidence>
<dbReference type="CDD" id="cd14231">
    <property type="entry name" value="GAT_GGA-like_plant"/>
    <property type="match status" value="1"/>
</dbReference>
<dbReference type="Pfam" id="PF00790">
    <property type="entry name" value="VHS"/>
    <property type="match status" value="1"/>
</dbReference>
<evidence type="ECO:0000259" key="14">
    <source>
        <dbReference type="PROSITE" id="PS50179"/>
    </source>
</evidence>
<dbReference type="Proteomes" id="UP000032141">
    <property type="component" value="Chromosome C3"/>
</dbReference>
<dbReference type="FunFam" id="1.10.10.60:FF:000010">
    <property type="entry name" value="Transcriptional activator Myb isoform A"/>
    <property type="match status" value="1"/>
</dbReference>
<dbReference type="SMART" id="SM00717">
    <property type="entry name" value="SANT"/>
    <property type="match status" value="3"/>
</dbReference>
<dbReference type="CDD" id="cd03561">
    <property type="entry name" value="VHS"/>
    <property type="match status" value="1"/>
</dbReference>
<feature type="region of interest" description="Disordered" evidence="12">
    <location>
        <begin position="1"/>
        <end position="33"/>
    </location>
</feature>
<dbReference type="FunFam" id="1.20.58.160:FF:000004">
    <property type="entry name" value="TOM1-like protein 2"/>
    <property type="match status" value="1"/>
</dbReference>
<dbReference type="GO" id="GO:0005634">
    <property type="term" value="C:nucleus"/>
    <property type="evidence" value="ECO:0007669"/>
    <property type="project" value="UniProtKB-SubCell"/>
</dbReference>
<dbReference type="PROSITE" id="PS50179">
    <property type="entry name" value="VHS"/>
    <property type="match status" value="1"/>
</dbReference>
<feature type="domain" description="Myb-like" evidence="13">
    <location>
        <begin position="128"/>
        <end position="178"/>
    </location>
</feature>
<dbReference type="Pfam" id="PF00249">
    <property type="entry name" value="Myb_DNA-binding"/>
    <property type="match status" value="3"/>
</dbReference>
<evidence type="ECO:0000256" key="2">
    <source>
        <dbReference type="ARBA" id="ARBA00004170"/>
    </source>
</evidence>
<dbReference type="PANTHER" id="PTHR45898">
    <property type="entry name" value="TOM1-LIKE PROTEIN"/>
    <property type="match status" value="1"/>
</dbReference>
<feature type="domain" description="Myb-like" evidence="13">
    <location>
        <begin position="24"/>
        <end position="75"/>
    </location>
</feature>
<dbReference type="InterPro" id="IPR001005">
    <property type="entry name" value="SANT/Myb"/>
</dbReference>
<reference evidence="17" key="2">
    <citation type="submission" date="2015-03" db="UniProtKB">
        <authorList>
            <consortium name="EnsemblPlants"/>
        </authorList>
    </citation>
    <scope>IDENTIFICATION</scope>
</reference>
<evidence type="ECO:0000256" key="9">
    <source>
        <dbReference type="ARBA" id="ARBA00023136"/>
    </source>
</evidence>
<feature type="domain" description="HTH myb-type" evidence="16">
    <location>
        <begin position="132"/>
        <end position="182"/>
    </location>
</feature>
<dbReference type="PROSITE" id="PS51294">
    <property type="entry name" value="HTH_MYB"/>
    <property type="match status" value="3"/>
</dbReference>
<feature type="domain" description="HTH myb-type" evidence="16">
    <location>
        <begin position="29"/>
        <end position="75"/>
    </location>
</feature>
<dbReference type="SUPFAM" id="SSF89009">
    <property type="entry name" value="GAT-like domain"/>
    <property type="match status" value="1"/>
</dbReference>
<dbReference type="PROSITE" id="PS50090">
    <property type="entry name" value="MYB_LIKE"/>
    <property type="match status" value="3"/>
</dbReference>
<feature type="compositionally biased region" description="Polar residues" evidence="12">
    <location>
        <begin position="1289"/>
        <end position="1302"/>
    </location>
</feature>
<feature type="compositionally biased region" description="Basic and acidic residues" evidence="12">
    <location>
        <begin position="657"/>
        <end position="666"/>
    </location>
</feature>
<evidence type="ECO:0000256" key="5">
    <source>
        <dbReference type="ARBA" id="ARBA00022737"/>
    </source>
</evidence>
<feature type="compositionally biased region" description="Polar residues" evidence="12">
    <location>
        <begin position="270"/>
        <end position="298"/>
    </location>
</feature>
<dbReference type="GO" id="GO:0035091">
    <property type="term" value="F:phosphatidylinositol binding"/>
    <property type="evidence" value="ECO:0007669"/>
    <property type="project" value="InterPro"/>
</dbReference>
<feature type="region of interest" description="Disordered" evidence="12">
    <location>
        <begin position="262"/>
        <end position="314"/>
    </location>
</feature>
<dbReference type="HOGENOM" id="CLU_242008_0_0_1"/>
<dbReference type="GO" id="GO:0043130">
    <property type="term" value="F:ubiquitin binding"/>
    <property type="evidence" value="ECO:0007669"/>
    <property type="project" value="InterPro"/>
</dbReference>
<keyword evidence="9" id="KW-0472">Membrane</keyword>
<dbReference type="InterPro" id="IPR004152">
    <property type="entry name" value="GAT_dom"/>
</dbReference>
<keyword evidence="5" id="KW-0677">Repeat</keyword>
<evidence type="ECO:0000256" key="1">
    <source>
        <dbReference type="ARBA" id="ARBA00004123"/>
    </source>
</evidence>
<feature type="domain" description="HTH myb-type" evidence="16">
    <location>
        <begin position="76"/>
        <end position="131"/>
    </location>
</feature>
<keyword evidence="7" id="KW-0805">Transcription regulation</keyword>
<dbReference type="InterPro" id="IPR008942">
    <property type="entry name" value="ENTH_VHS"/>
</dbReference>
<dbReference type="InterPro" id="IPR009057">
    <property type="entry name" value="Homeodomain-like_sf"/>
</dbReference>
<dbReference type="FunFam" id="1.25.40.90:FF:000028">
    <property type="entry name" value="TOM1-like protein 2"/>
    <property type="match status" value="1"/>
</dbReference>
<dbReference type="GO" id="GO:0005737">
    <property type="term" value="C:cytoplasm"/>
    <property type="evidence" value="ECO:0007669"/>
    <property type="project" value="UniProtKB-ARBA"/>
</dbReference>
<evidence type="ECO:0000313" key="18">
    <source>
        <dbReference type="Proteomes" id="UP000032141"/>
    </source>
</evidence>
<comment type="subcellular location">
    <subcellularLocation>
        <location evidence="2">Membrane</location>
        <topology evidence="2">Peripheral membrane protein</topology>
    </subcellularLocation>
    <subcellularLocation>
        <location evidence="1">Nucleus</location>
    </subcellularLocation>
</comment>
<keyword evidence="8" id="KW-0238">DNA-binding</keyword>
<feature type="compositionally biased region" description="Low complexity" evidence="12">
    <location>
        <begin position="1433"/>
        <end position="1452"/>
    </location>
</feature>
<dbReference type="SMART" id="SM00288">
    <property type="entry name" value="VHS"/>
    <property type="match status" value="1"/>
</dbReference>
<reference evidence="17 18" key="1">
    <citation type="journal article" date="2014" name="Genome Biol.">
        <title>Transcriptome and methylome profiling reveals relics of genome dominance in the mesopolyploid Brassica oleracea.</title>
        <authorList>
            <person name="Parkin I.A."/>
            <person name="Koh C."/>
            <person name="Tang H."/>
            <person name="Robinson S.J."/>
            <person name="Kagale S."/>
            <person name="Clarke W.E."/>
            <person name="Town C.D."/>
            <person name="Nixon J."/>
            <person name="Krishnakumar V."/>
            <person name="Bidwell S.L."/>
            <person name="Denoeud F."/>
            <person name="Belcram H."/>
            <person name="Links M.G."/>
            <person name="Just J."/>
            <person name="Clarke C."/>
            <person name="Bender T."/>
            <person name="Huebert T."/>
            <person name="Mason A.S."/>
            <person name="Pires J.C."/>
            <person name="Barker G."/>
            <person name="Moore J."/>
            <person name="Walley P.G."/>
            <person name="Manoli S."/>
            <person name="Batley J."/>
            <person name="Edwards D."/>
            <person name="Nelson M.N."/>
            <person name="Wang X."/>
            <person name="Paterson A.H."/>
            <person name="King G."/>
            <person name="Bancroft I."/>
            <person name="Chalhoub B."/>
            <person name="Sharpe A.G."/>
        </authorList>
    </citation>
    <scope>NUCLEOTIDE SEQUENCE</scope>
    <source>
        <strain evidence="17 18">cv. TO1000</strain>
    </source>
</reference>
<feature type="domain" description="Myb-like" evidence="13">
    <location>
        <begin position="76"/>
        <end position="127"/>
    </location>
</feature>
<dbReference type="CDD" id="cd00167">
    <property type="entry name" value="SANT"/>
    <property type="match status" value="3"/>
</dbReference>
<dbReference type="InterPro" id="IPR017930">
    <property type="entry name" value="Myb_dom"/>
</dbReference>
<evidence type="ECO:0000256" key="6">
    <source>
        <dbReference type="ARBA" id="ARBA00022927"/>
    </source>
</evidence>
<keyword evidence="10" id="KW-0804">Transcription</keyword>
<evidence type="ECO:0000259" key="15">
    <source>
        <dbReference type="PROSITE" id="PS50909"/>
    </source>
</evidence>
<dbReference type="eggNOG" id="KOG0048">
    <property type="taxonomic scope" value="Eukaryota"/>
</dbReference>
<evidence type="ECO:0000259" key="13">
    <source>
        <dbReference type="PROSITE" id="PS50090"/>
    </source>
</evidence>
<dbReference type="GO" id="GO:0016020">
    <property type="term" value="C:membrane"/>
    <property type="evidence" value="ECO:0007669"/>
    <property type="project" value="UniProtKB-SubCell"/>
</dbReference>
<feature type="region of interest" description="Disordered" evidence="12">
    <location>
        <begin position="1131"/>
        <end position="1169"/>
    </location>
</feature>
<dbReference type="InterPro" id="IPR044836">
    <property type="entry name" value="TOL_plant"/>
</dbReference>